<sequence>MAREFLEHFNEDKEFIREVTALVRWHMQILFVVKDMPWQNVEKMDEETSIEEIALLGKCDRLGRGDMNRSNIEKEEKNVKAFLEKSKKKLSKKVKK</sequence>
<dbReference type="EMBL" id="VSSQ01067804">
    <property type="protein sequence ID" value="MPN20130.1"/>
    <property type="molecule type" value="Genomic_DNA"/>
</dbReference>
<evidence type="ECO:0000313" key="1">
    <source>
        <dbReference type="EMBL" id="MPN20130.1"/>
    </source>
</evidence>
<reference evidence="1" key="1">
    <citation type="submission" date="2019-08" db="EMBL/GenBank/DDBJ databases">
        <authorList>
            <person name="Kucharzyk K."/>
            <person name="Murdoch R.W."/>
            <person name="Higgins S."/>
            <person name="Loffler F."/>
        </authorList>
    </citation>
    <scope>NUCLEOTIDE SEQUENCE</scope>
</reference>
<dbReference type="SUPFAM" id="SSF109604">
    <property type="entry name" value="HD-domain/PDEase-like"/>
    <property type="match status" value="1"/>
</dbReference>
<comment type="caution">
    <text evidence="1">The sequence shown here is derived from an EMBL/GenBank/DDBJ whole genome shotgun (WGS) entry which is preliminary data.</text>
</comment>
<organism evidence="1">
    <name type="scientific">bioreactor metagenome</name>
    <dbReference type="NCBI Taxonomy" id="1076179"/>
    <lineage>
        <taxon>unclassified sequences</taxon>
        <taxon>metagenomes</taxon>
        <taxon>ecological metagenomes</taxon>
    </lineage>
</organism>
<proteinExistence type="predicted"/>
<dbReference type="AlphaFoldDB" id="A0A645G2K2"/>
<name>A0A645G2K2_9ZZZZ</name>
<protein>
    <submittedName>
        <fullName evidence="1">Uncharacterized protein</fullName>
    </submittedName>
</protein>
<accession>A0A645G2K2</accession>
<gene>
    <name evidence="1" type="ORF">SDC9_167507</name>
</gene>